<evidence type="ECO:0000256" key="1">
    <source>
        <dbReference type="SAM" id="Phobius"/>
    </source>
</evidence>
<dbReference type="AlphaFoldDB" id="A0A822XP55"/>
<comment type="caution">
    <text evidence="2">The sequence shown here is derived from an EMBL/GenBank/DDBJ whole genome shotgun (WGS) entry which is preliminary data.</text>
</comment>
<keyword evidence="3" id="KW-1185">Reference proteome</keyword>
<evidence type="ECO:0000313" key="3">
    <source>
        <dbReference type="Proteomes" id="UP000607653"/>
    </source>
</evidence>
<keyword evidence="1" id="KW-1133">Transmembrane helix</keyword>
<name>A0A822XP55_NELNU</name>
<evidence type="ECO:0000313" key="2">
    <source>
        <dbReference type="EMBL" id="DAD20849.1"/>
    </source>
</evidence>
<gene>
    <name evidence="2" type="ORF">HUJ06_022312</name>
</gene>
<keyword evidence="1" id="KW-0812">Transmembrane</keyword>
<sequence>MFLSLSVNQPPRLVIVVVSVMLLLLLPSYFLLLLFIDFTPLKSEFFSDNGYAVCGLRGN</sequence>
<dbReference type="Proteomes" id="UP000607653">
    <property type="component" value="Unassembled WGS sequence"/>
</dbReference>
<feature type="transmembrane region" description="Helical" evidence="1">
    <location>
        <begin position="12"/>
        <end position="36"/>
    </location>
</feature>
<dbReference type="EMBL" id="DUZY01000001">
    <property type="protein sequence ID" value="DAD20849.1"/>
    <property type="molecule type" value="Genomic_DNA"/>
</dbReference>
<keyword evidence="1" id="KW-0472">Membrane</keyword>
<accession>A0A822XP55</accession>
<proteinExistence type="predicted"/>
<protein>
    <submittedName>
        <fullName evidence="2">Uncharacterized protein</fullName>
    </submittedName>
</protein>
<organism evidence="2 3">
    <name type="scientific">Nelumbo nucifera</name>
    <name type="common">Sacred lotus</name>
    <dbReference type="NCBI Taxonomy" id="4432"/>
    <lineage>
        <taxon>Eukaryota</taxon>
        <taxon>Viridiplantae</taxon>
        <taxon>Streptophyta</taxon>
        <taxon>Embryophyta</taxon>
        <taxon>Tracheophyta</taxon>
        <taxon>Spermatophyta</taxon>
        <taxon>Magnoliopsida</taxon>
        <taxon>Proteales</taxon>
        <taxon>Nelumbonaceae</taxon>
        <taxon>Nelumbo</taxon>
    </lineage>
</organism>
<reference evidence="2 3" key="1">
    <citation type="journal article" date="2020" name="Mol. Biol. Evol.">
        <title>Distinct Expression and Methylation Patterns for Genes with Different Fates following a Single Whole-Genome Duplication in Flowering Plants.</title>
        <authorList>
            <person name="Shi T."/>
            <person name="Rahmani R.S."/>
            <person name="Gugger P.F."/>
            <person name="Wang M."/>
            <person name="Li H."/>
            <person name="Zhang Y."/>
            <person name="Li Z."/>
            <person name="Wang Q."/>
            <person name="Van de Peer Y."/>
            <person name="Marchal K."/>
            <person name="Chen J."/>
        </authorList>
    </citation>
    <scope>NUCLEOTIDE SEQUENCE [LARGE SCALE GENOMIC DNA]</scope>
    <source>
        <tissue evidence="2">Leaf</tissue>
    </source>
</reference>